<dbReference type="CDD" id="cd03194">
    <property type="entry name" value="GST_C_3"/>
    <property type="match status" value="1"/>
</dbReference>
<dbReference type="Gene3D" id="3.40.30.10">
    <property type="entry name" value="Glutaredoxin"/>
    <property type="match status" value="1"/>
</dbReference>
<dbReference type="SFLD" id="SFLDS00019">
    <property type="entry name" value="Glutathione_Transferase_(cytos"/>
    <property type="match status" value="1"/>
</dbReference>
<dbReference type="InterPro" id="IPR040079">
    <property type="entry name" value="Glutathione_S-Trfase"/>
</dbReference>
<dbReference type="Proteomes" id="UP000184485">
    <property type="component" value="Unassembled WGS sequence"/>
</dbReference>
<keyword evidence="4" id="KW-1185">Reference proteome</keyword>
<dbReference type="CDD" id="cd03043">
    <property type="entry name" value="GST_N_1"/>
    <property type="match status" value="1"/>
</dbReference>
<keyword evidence="1" id="KW-0732">Signal</keyword>
<dbReference type="PROSITE" id="PS50404">
    <property type="entry name" value="GST_NTER"/>
    <property type="match status" value="1"/>
</dbReference>
<dbReference type="GO" id="GO:0016034">
    <property type="term" value="F:maleylacetoacetate isomerase activity"/>
    <property type="evidence" value="ECO:0007669"/>
    <property type="project" value="TreeGrafter"/>
</dbReference>
<dbReference type="InterPro" id="IPR036249">
    <property type="entry name" value="Thioredoxin-like_sf"/>
</dbReference>
<dbReference type="EMBL" id="FQUP01000001">
    <property type="protein sequence ID" value="SHF15086.1"/>
    <property type="molecule type" value="Genomic_DNA"/>
</dbReference>
<dbReference type="AlphaFoldDB" id="A0A1M4ZBW4"/>
<sequence length="212" mass="23116">MTDFTLHIGTRIWSSWSLRPFMALAATGADFDAVVTPLRSPATKAAITRFSPSGLVPVLVDHRPEEPVTVWDSLAICEYLAESFPDLWPRDAAARAIARAVSAEMHAGFRSMRMAMPMDLFAARPGEGLDAEGVETDIQRIDAIFADCRSRFGAGGPYLFGRFCIADAMFAPVASRFRTYGPTLSDASEAYVATLLADPGFKAWEEAALKEM</sequence>
<keyword evidence="3" id="KW-0808">Transferase</keyword>
<dbReference type="SUPFAM" id="SSF52833">
    <property type="entry name" value="Thioredoxin-like"/>
    <property type="match status" value="1"/>
</dbReference>
<dbReference type="SUPFAM" id="SSF47616">
    <property type="entry name" value="GST C-terminal domain-like"/>
    <property type="match status" value="1"/>
</dbReference>
<dbReference type="Pfam" id="PF13410">
    <property type="entry name" value="GST_C_2"/>
    <property type="match status" value="1"/>
</dbReference>
<organism evidence="3 4">
    <name type="scientific">Kaistia soli DSM 19436</name>
    <dbReference type="NCBI Taxonomy" id="1122133"/>
    <lineage>
        <taxon>Bacteria</taxon>
        <taxon>Pseudomonadati</taxon>
        <taxon>Pseudomonadota</taxon>
        <taxon>Alphaproteobacteria</taxon>
        <taxon>Hyphomicrobiales</taxon>
        <taxon>Kaistiaceae</taxon>
        <taxon>Kaistia</taxon>
    </lineage>
</organism>
<feature type="chain" id="PRO_5012815821" evidence="1">
    <location>
        <begin position="26"/>
        <end position="212"/>
    </location>
</feature>
<name>A0A1M4ZBW4_9HYPH</name>
<dbReference type="OrthoDB" id="9799538at2"/>
<feature type="signal peptide" evidence="1">
    <location>
        <begin position="1"/>
        <end position="25"/>
    </location>
</feature>
<evidence type="ECO:0000259" key="2">
    <source>
        <dbReference type="PROSITE" id="PS50404"/>
    </source>
</evidence>
<dbReference type="InterPro" id="IPR036282">
    <property type="entry name" value="Glutathione-S-Trfase_C_sf"/>
</dbReference>
<accession>A0A1M4ZBW4</accession>
<dbReference type="PANTHER" id="PTHR42673:SF4">
    <property type="entry name" value="MALEYLACETOACETATE ISOMERASE"/>
    <property type="match status" value="1"/>
</dbReference>
<evidence type="ECO:0000313" key="3">
    <source>
        <dbReference type="EMBL" id="SHF15086.1"/>
    </source>
</evidence>
<dbReference type="RefSeq" id="WP_073052277.1">
    <property type="nucleotide sequence ID" value="NZ_FQUP01000001.1"/>
</dbReference>
<dbReference type="GO" id="GO:0006749">
    <property type="term" value="P:glutathione metabolic process"/>
    <property type="evidence" value="ECO:0007669"/>
    <property type="project" value="TreeGrafter"/>
</dbReference>
<proteinExistence type="predicted"/>
<gene>
    <name evidence="3" type="ORF">SAMN02745157_1763</name>
</gene>
<feature type="domain" description="GST N-terminal" evidence="2">
    <location>
        <begin position="2"/>
        <end position="88"/>
    </location>
</feature>
<dbReference type="Gene3D" id="1.20.1050.10">
    <property type="match status" value="1"/>
</dbReference>
<dbReference type="PANTHER" id="PTHR42673">
    <property type="entry name" value="MALEYLACETOACETATE ISOMERASE"/>
    <property type="match status" value="1"/>
</dbReference>
<dbReference type="InterPro" id="IPR004045">
    <property type="entry name" value="Glutathione_S-Trfase_N"/>
</dbReference>
<evidence type="ECO:0000313" key="4">
    <source>
        <dbReference type="Proteomes" id="UP000184485"/>
    </source>
</evidence>
<reference evidence="3 4" key="1">
    <citation type="submission" date="2016-11" db="EMBL/GenBank/DDBJ databases">
        <authorList>
            <person name="Jaros S."/>
            <person name="Januszkiewicz K."/>
            <person name="Wedrychowicz H."/>
        </authorList>
    </citation>
    <scope>NUCLEOTIDE SEQUENCE [LARGE SCALE GENOMIC DNA]</scope>
    <source>
        <strain evidence="3 4">DSM 19436</strain>
    </source>
</reference>
<evidence type="ECO:0000256" key="1">
    <source>
        <dbReference type="SAM" id="SignalP"/>
    </source>
</evidence>
<dbReference type="GO" id="GO:0006559">
    <property type="term" value="P:L-phenylalanine catabolic process"/>
    <property type="evidence" value="ECO:0007669"/>
    <property type="project" value="TreeGrafter"/>
</dbReference>
<dbReference type="Pfam" id="PF13409">
    <property type="entry name" value="GST_N_2"/>
    <property type="match status" value="1"/>
</dbReference>
<protein>
    <submittedName>
        <fullName evidence="3">Glutathione S-transferase</fullName>
    </submittedName>
</protein>
<dbReference type="STRING" id="1122133.SAMN02745157_1763"/>
<dbReference type="GO" id="GO:0004364">
    <property type="term" value="F:glutathione transferase activity"/>
    <property type="evidence" value="ECO:0007669"/>
    <property type="project" value="TreeGrafter"/>
</dbReference>